<dbReference type="InterPro" id="IPR050976">
    <property type="entry name" value="Snaclec"/>
</dbReference>
<name>A0AAV5SF56_9BILA</name>
<dbReference type="EMBL" id="BTSX01000001">
    <property type="protein sequence ID" value="GMS81500.1"/>
    <property type="molecule type" value="Genomic_DNA"/>
</dbReference>
<dbReference type="Pfam" id="PF00059">
    <property type="entry name" value="Lectin_C"/>
    <property type="match status" value="1"/>
</dbReference>
<evidence type="ECO:0000313" key="5">
    <source>
        <dbReference type="Proteomes" id="UP001432027"/>
    </source>
</evidence>
<accession>A0AAV5SF56</accession>
<evidence type="ECO:0000313" key="4">
    <source>
        <dbReference type="EMBL" id="GMS81500.1"/>
    </source>
</evidence>
<evidence type="ECO:0000256" key="2">
    <source>
        <dbReference type="SAM" id="SignalP"/>
    </source>
</evidence>
<dbReference type="CDD" id="cd00037">
    <property type="entry name" value="CLECT"/>
    <property type="match status" value="1"/>
</dbReference>
<keyword evidence="2" id="KW-0732">Signal</keyword>
<dbReference type="PANTHER" id="PTHR22991:SF40">
    <property type="entry name" value="PROTEIN CBG13490"/>
    <property type="match status" value="1"/>
</dbReference>
<organism evidence="4 5">
    <name type="scientific">Pristionchus entomophagus</name>
    <dbReference type="NCBI Taxonomy" id="358040"/>
    <lineage>
        <taxon>Eukaryota</taxon>
        <taxon>Metazoa</taxon>
        <taxon>Ecdysozoa</taxon>
        <taxon>Nematoda</taxon>
        <taxon>Chromadorea</taxon>
        <taxon>Rhabditida</taxon>
        <taxon>Rhabditina</taxon>
        <taxon>Diplogasteromorpha</taxon>
        <taxon>Diplogasteroidea</taxon>
        <taxon>Neodiplogasteridae</taxon>
        <taxon>Pristionchus</taxon>
    </lineage>
</organism>
<dbReference type="SUPFAM" id="SSF56436">
    <property type="entry name" value="C-type lectin-like"/>
    <property type="match status" value="1"/>
</dbReference>
<dbReference type="InterPro" id="IPR000859">
    <property type="entry name" value="CUB_dom"/>
</dbReference>
<dbReference type="Gene3D" id="2.60.120.290">
    <property type="entry name" value="Spermadhesin, CUB domain"/>
    <property type="match status" value="1"/>
</dbReference>
<keyword evidence="1" id="KW-1015">Disulfide bond</keyword>
<evidence type="ECO:0000256" key="1">
    <source>
        <dbReference type="ARBA" id="ARBA00023157"/>
    </source>
</evidence>
<proteinExistence type="predicted"/>
<dbReference type="SUPFAM" id="SSF49854">
    <property type="entry name" value="Spermadhesin, CUB domain"/>
    <property type="match status" value="1"/>
</dbReference>
<dbReference type="CDD" id="cd00041">
    <property type="entry name" value="CUB"/>
    <property type="match status" value="1"/>
</dbReference>
<dbReference type="Proteomes" id="UP001432027">
    <property type="component" value="Unassembled WGS sequence"/>
</dbReference>
<dbReference type="SMART" id="SM00034">
    <property type="entry name" value="CLECT"/>
    <property type="match status" value="1"/>
</dbReference>
<dbReference type="InterPro" id="IPR016186">
    <property type="entry name" value="C-type_lectin-like/link_sf"/>
</dbReference>
<feature type="non-terminal residue" evidence="4">
    <location>
        <position position="1"/>
    </location>
</feature>
<reference evidence="4" key="1">
    <citation type="submission" date="2023-10" db="EMBL/GenBank/DDBJ databases">
        <title>Genome assembly of Pristionchus species.</title>
        <authorList>
            <person name="Yoshida K."/>
            <person name="Sommer R.J."/>
        </authorList>
    </citation>
    <scope>NUCLEOTIDE SEQUENCE</scope>
    <source>
        <strain evidence="4">RS0144</strain>
    </source>
</reference>
<dbReference type="PANTHER" id="PTHR22991">
    <property type="entry name" value="PROTEIN CBG13490"/>
    <property type="match status" value="1"/>
</dbReference>
<dbReference type="InterPro" id="IPR016187">
    <property type="entry name" value="CTDL_fold"/>
</dbReference>
<gene>
    <name evidence="4" type="ORF">PENTCL1PPCAC_3675</name>
</gene>
<dbReference type="AlphaFoldDB" id="A0AAV5SF56"/>
<feature type="chain" id="PRO_5043854037" description="C-type lectin domain-containing protein" evidence="2">
    <location>
        <begin position="20"/>
        <end position="288"/>
    </location>
</feature>
<dbReference type="InterPro" id="IPR001304">
    <property type="entry name" value="C-type_lectin-like"/>
</dbReference>
<keyword evidence="5" id="KW-1185">Reference proteome</keyword>
<dbReference type="PROSITE" id="PS50041">
    <property type="entry name" value="C_TYPE_LECTIN_2"/>
    <property type="match status" value="1"/>
</dbReference>
<comment type="caution">
    <text evidence="4">The sequence shown here is derived from an EMBL/GenBank/DDBJ whole genome shotgun (WGS) entry which is preliminary data.</text>
</comment>
<evidence type="ECO:0000259" key="3">
    <source>
        <dbReference type="PROSITE" id="PS50041"/>
    </source>
</evidence>
<feature type="domain" description="C-type lectin" evidence="3">
    <location>
        <begin position="43"/>
        <end position="151"/>
    </location>
</feature>
<dbReference type="Gene3D" id="3.10.100.10">
    <property type="entry name" value="Mannose-Binding Protein A, subunit A"/>
    <property type="match status" value="1"/>
</dbReference>
<feature type="signal peptide" evidence="2">
    <location>
        <begin position="1"/>
        <end position="19"/>
    </location>
</feature>
<sequence>EVEMRALLCTALLITSATPDDPAVAKCGDYTLMENPTDGTKPCLKIYTDPLTWDQTQHKCASEFASLISINSPEEEKYFWRTAVSNKMVEGMHIGAHQLTDDISKWTWVDGEVPLDVRNWTNSHLVPGIGKCSAMQTDSTYATWINEDCDKTKLPFICRRIDYTTVSKDCPIKAPNAGEDIFSPGFPNSDTPCSYDFVAAKLHRIQLEVITMVASHTDLLEIWEGPYPNHTYPIPLYSLNGTNIGVKYESVLSNEMKVVWKPNGRGDGRNGEKGFRIRYTEVSGKYHD</sequence>
<dbReference type="InterPro" id="IPR035914">
    <property type="entry name" value="Sperma_CUB_dom_sf"/>
</dbReference>
<protein>
    <recommendedName>
        <fullName evidence="3">C-type lectin domain-containing protein</fullName>
    </recommendedName>
</protein>